<dbReference type="PANTHER" id="PTHR36851:SF1">
    <property type="entry name" value="GLYCO_TRANS_2-LIKE DOMAIN-CONTAINING PROTEIN"/>
    <property type="match status" value="1"/>
</dbReference>
<dbReference type="AlphaFoldDB" id="A0A0P7C0U0"/>
<keyword evidence="2" id="KW-0472">Membrane</keyword>
<gene>
    <name evidence="4" type="ORF">AK830_g1024</name>
</gene>
<feature type="transmembrane region" description="Helical" evidence="2">
    <location>
        <begin position="508"/>
        <end position="526"/>
    </location>
</feature>
<proteinExistence type="predicted"/>
<evidence type="ECO:0000256" key="1">
    <source>
        <dbReference type="SAM" id="MobiDB-lite"/>
    </source>
</evidence>
<dbReference type="InterPro" id="IPR001173">
    <property type="entry name" value="Glyco_trans_2-like"/>
</dbReference>
<feature type="compositionally biased region" description="Low complexity" evidence="1">
    <location>
        <begin position="122"/>
        <end position="140"/>
    </location>
</feature>
<feature type="domain" description="Glycosyltransferase 2-like" evidence="3">
    <location>
        <begin position="262"/>
        <end position="542"/>
    </location>
</feature>
<name>A0A0P7C0U0_9HYPO</name>
<evidence type="ECO:0000313" key="5">
    <source>
        <dbReference type="Proteomes" id="UP000050424"/>
    </source>
</evidence>
<reference evidence="4 5" key="1">
    <citation type="submission" date="2015-09" db="EMBL/GenBank/DDBJ databases">
        <title>Draft genome of a European isolate of the apple canker pathogen Neonectria ditissima.</title>
        <authorList>
            <person name="Gomez-Cortecero A."/>
            <person name="Harrison R.J."/>
            <person name="Armitage A.D."/>
        </authorList>
    </citation>
    <scope>NUCLEOTIDE SEQUENCE [LARGE SCALE GENOMIC DNA]</scope>
    <source>
        <strain evidence="4 5">R09/05</strain>
    </source>
</reference>
<organism evidence="4 5">
    <name type="scientific">Neonectria ditissima</name>
    <dbReference type="NCBI Taxonomy" id="78410"/>
    <lineage>
        <taxon>Eukaryota</taxon>
        <taxon>Fungi</taxon>
        <taxon>Dikarya</taxon>
        <taxon>Ascomycota</taxon>
        <taxon>Pezizomycotina</taxon>
        <taxon>Sordariomycetes</taxon>
        <taxon>Hypocreomycetidae</taxon>
        <taxon>Hypocreales</taxon>
        <taxon>Nectriaceae</taxon>
        <taxon>Neonectria</taxon>
    </lineage>
</organism>
<dbReference type="PANTHER" id="PTHR36851">
    <property type="entry name" value="UNNAMED PRODUCT"/>
    <property type="match status" value="1"/>
</dbReference>
<keyword evidence="2" id="KW-0812">Transmembrane</keyword>
<feature type="transmembrane region" description="Helical" evidence="2">
    <location>
        <begin position="7"/>
        <end position="27"/>
    </location>
</feature>
<evidence type="ECO:0000313" key="4">
    <source>
        <dbReference type="EMBL" id="KPM45533.1"/>
    </source>
</evidence>
<comment type="caution">
    <text evidence="4">The sequence shown here is derived from an EMBL/GenBank/DDBJ whole genome shotgun (WGS) entry which is preliminary data.</text>
</comment>
<dbReference type="Pfam" id="PF13632">
    <property type="entry name" value="Glyco_trans_2_3"/>
    <property type="match status" value="1"/>
</dbReference>
<feature type="region of interest" description="Disordered" evidence="1">
    <location>
        <begin position="122"/>
        <end position="144"/>
    </location>
</feature>
<feature type="transmembrane region" description="Helical" evidence="2">
    <location>
        <begin position="546"/>
        <end position="564"/>
    </location>
</feature>
<feature type="transmembrane region" description="Helical" evidence="2">
    <location>
        <begin position="60"/>
        <end position="88"/>
    </location>
</feature>
<evidence type="ECO:0000259" key="3">
    <source>
        <dbReference type="Pfam" id="PF13632"/>
    </source>
</evidence>
<dbReference type="SUPFAM" id="SSF53448">
    <property type="entry name" value="Nucleotide-diphospho-sugar transferases"/>
    <property type="match status" value="1"/>
</dbReference>
<dbReference type="Proteomes" id="UP000050424">
    <property type="component" value="Unassembled WGS sequence"/>
</dbReference>
<keyword evidence="5" id="KW-1185">Reference proteome</keyword>
<accession>A0A0P7C0U0</accession>
<dbReference type="InterPro" id="IPR029044">
    <property type="entry name" value="Nucleotide-diphossugar_trans"/>
</dbReference>
<evidence type="ECO:0000256" key="2">
    <source>
        <dbReference type="SAM" id="Phobius"/>
    </source>
</evidence>
<protein>
    <recommendedName>
        <fullName evidence="3">Glycosyltransferase 2-like domain-containing protein</fullName>
    </recommendedName>
</protein>
<dbReference type="EMBL" id="LKCW01000007">
    <property type="protein sequence ID" value="KPM45533.1"/>
    <property type="molecule type" value="Genomic_DNA"/>
</dbReference>
<dbReference type="OrthoDB" id="5819478at2759"/>
<sequence>MSLFSWVSRRAGGLSMIMLIALCYWVISQESSLQQHRYKYKQPDTQGTYYSSTSTTGAGIWTFIFAYYCLIIHLLVCFFPLRACWIVWHLTQTLKRAAQSHSLLHLKKIASRRSSYTSVSSSETLTSSYNGSSSTTSKASDLNPESYTDGVSTAADKVVHAIVIPNYKEEHDTLKETLEVLACHPRAQDSYDVYLGMEQREANAETKALGLIQEFAKKFRSVDLTLHPSDIPGEAAGKGSNIGWAARKLSAKYPMGIRKDVIITGIDADSHLSADYFSLLTNMHLSYPETATTTIYSAPIIFDRNAHSVHPLVRVADIIWVAAGMSGLYPGSSIAPPTSVYSLPLDLVDRVGGWDCDGEAIGEDLHMYIKCFFALNGNLTSRIIKSPVSQSNVTGEGGAGWQGAYADINARYKQALRHMWGALDTGFALQKLVEMWQERKHTSRTYQPLHCTLSNGEGLFIPDSQLDDDGIAQPSENGIFSDVTKDTAKEPHWEHVFYMMHRIFEAHFLPVHMAILVVASTIYVKVTEGKEDPHNLAWVFTWSNTIRILGFLQISIYMFLYESFHRVGVAAREREMVKAGLADRMDFSRRTLHDNWKDYLMVPLVAPLYGTIPSAQALICQLWTQDLVYTVSKKATRRQPPPPRVDEMA</sequence>
<keyword evidence="2" id="KW-1133">Transmembrane helix</keyword>